<evidence type="ECO:0000256" key="4">
    <source>
        <dbReference type="ARBA" id="ARBA00023187"/>
    </source>
</evidence>
<evidence type="ECO:0000256" key="1">
    <source>
        <dbReference type="ARBA" id="ARBA00022664"/>
    </source>
</evidence>
<keyword evidence="3" id="KW-0809">Transit peptide</keyword>
<keyword evidence="4" id="KW-0508">mRNA splicing</keyword>
<dbReference type="GO" id="GO:0008380">
    <property type="term" value="P:RNA splicing"/>
    <property type="evidence" value="ECO:0007669"/>
    <property type="project" value="UniProtKB-KW"/>
</dbReference>
<reference evidence="8" key="1">
    <citation type="submission" date="2024-07" db="EMBL/GenBank/DDBJ databases">
        <title>Two chromosome-level genome assemblies of Korean endemic species Abeliophyllum distichum and Forsythia ovata (Oleaceae).</title>
        <authorList>
            <person name="Jang H."/>
        </authorList>
    </citation>
    <scope>NUCLEOTIDE SEQUENCE [LARGE SCALE GENOMIC DNA]</scope>
</reference>
<comment type="caution">
    <text evidence="7">The sequence shown here is derived from an EMBL/GenBank/DDBJ whole genome shotgun (WGS) entry which is preliminary data.</text>
</comment>
<keyword evidence="2" id="KW-0677">Repeat</keyword>
<dbReference type="PANTHER" id="PTHR31846">
    <property type="entry name" value="CRS1 / YHBY (CRM) DOMAIN-CONTAINING PROTEIN"/>
    <property type="match status" value="1"/>
</dbReference>
<evidence type="ECO:0000313" key="8">
    <source>
        <dbReference type="Proteomes" id="UP001604336"/>
    </source>
</evidence>
<dbReference type="GO" id="GO:0006397">
    <property type="term" value="P:mRNA processing"/>
    <property type="evidence" value="ECO:0007669"/>
    <property type="project" value="UniProtKB-KW"/>
</dbReference>
<dbReference type="AlphaFoldDB" id="A0ABD1QW76"/>
<dbReference type="EMBL" id="JBFOLK010000010">
    <property type="protein sequence ID" value="KAL2480151.1"/>
    <property type="molecule type" value="Genomic_DNA"/>
</dbReference>
<keyword evidence="8" id="KW-1185">Reference proteome</keyword>
<keyword evidence="5" id="KW-0687">Ribonucleoprotein</keyword>
<dbReference type="Proteomes" id="UP001604336">
    <property type="component" value="Unassembled WGS sequence"/>
</dbReference>
<keyword evidence="6" id="KW-0175">Coiled coil</keyword>
<evidence type="ECO:0000256" key="6">
    <source>
        <dbReference type="SAM" id="Coils"/>
    </source>
</evidence>
<accession>A0ABD1QW76</accession>
<keyword evidence="1" id="KW-0507">mRNA processing</keyword>
<evidence type="ECO:0000313" key="7">
    <source>
        <dbReference type="EMBL" id="KAL2480151.1"/>
    </source>
</evidence>
<proteinExistence type="predicted"/>
<dbReference type="InterPro" id="IPR045278">
    <property type="entry name" value="CRS1/CFM2/CFM3"/>
</dbReference>
<name>A0ABD1QW76_9LAMI</name>
<evidence type="ECO:0000256" key="2">
    <source>
        <dbReference type="ARBA" id="ARBA00022737"/>
    </source>
</evidence>
<feature type="coiled-coil region" evidence="6">
    <location>
        <begin position="38"/>
        <end position="72"/>
    </location>
</feature>
<evidence type="ECO:0000256" key="5">
    <source>
        <dbReference type="ARBA" id="ARBA00023274"/>
    </source>
</evidence>
<dbReference type="GO" id="GO:1990904">
    <property type="term" value="C:ribonucleoprotein complex"/>
    <property type="evidence" value="ECO:0007669"/>
    <property type="project" value="UniProtKB-KW"/>
</dbReference>
<protein>
    <submittedName>
        <fullName evidence="7">CRM family member 3B</fullName>
    </submittedName>
</protein>
<organism evidence="7 8">
    <name type="scientific">Abeliophyllum distichum</name>
    <dbReference type="NCBI Taxonomy" id="126358"/>
    <lineage>
        <taxon>Eukaryota</taxon>
        <taxon>Viridiplantae</taxon>
        <taxon>Streptophyta</taxon>
        <taxon>Embryophyta</taxon>
        <taxon>Tracheophyta</taxon>
        <taxon>Spermatophyta</taxon>
        <taxon>Magnoliopsida</taxon>
        <taxon>eudicotyledons</taxon>
        <taxon>Gunneridae</taxon>
        <taxon>Pentapetalae</taxon>
        <taxon>asterids</taxon>
        <taxon>lamiids</taxon>
        <taxon>Lamiales</taxon>
        <taxon>Oleaceae</taxon>
        <taxon>Forsythieae</taxon>
        <taxon>Abeliophyllum</taxon>
    </lineage>
</organism>
<evidence type="ECO:0000256" key="3">
    <source>
        <dbReference type="ARBA" id="ARBA00022946"/>
    </source>
</evidence>
<gene>
    <name evidence="7" type="ORF">Adt_33117</name>
</gene>
<sequence>MLVSVDKTTKGYAIIVYHRKNYQRPSAFRPKNLLTKRREALKHHISDLLEKMEKLKHELENTKTVNEIDEETLYSRMNNASDDEEDEDMEEAVDTPVGKIELVLLVNHEKKLTNHMNKVSEKDPQFNFAGGFDKKSRCSTNSIRRSLTALGQQ</sequence>
<dbReference type="PANTHER" id="PTHR31846:SF7">
    <property type="entry name" value="CRS1 _ YHBY (CRM) DOMAIN-CONTAINING PROTEIN"/>
    <property type="match status" value="1"/>
</dbReference>